<name>A0A8S5U8M7_9CAUD</name>
<dbReference type="EMBL" id="BK016037">
    <property type="protein sequence ID" value="DAF90812.1"/>
    <property type="molecule type" value="Genomic_DNA"/>
</dbReference>
<reference evidence="1" key="1">
    <citation type="journal article" date="2021" name="Proc. Natl. Acad. Sci. U.S.A.">
        <title>A Catalog of Tens of Thousands of Viruses from Human Metagenomes Reveals Hidden Associations with Chronic Diseases.</title>
        <authorList>
            <person name="Tisza M.J."/>
            <person name="Buck C.B."/>
        </authorList>
    </citation>
    <scope>NUCLEOTIDE SEQUENCE</scope>
    <source>
        <strain evidence="1">Ctp7F23</strain>
    </source>
</reference>
<evidence type="ECO:0000313" key="1">
    <source>
        <dbReference type="EMBL" id="DAF90812.1"/>
    </source>
</evidence>
<proteinExistence type="predicted"/>
<sequence>MADRFFNRLGEPVTDYRTQPSLESIIKPFR</sequence>
<protein>
    <submittedName>
        <fullName evidence="1">Uncharacterized protein</fullName>
    </submittedName>
</protein>
<organism evidence="1">
    <name type="scientific">Myoviridae sp. ctp7F23</name>
    <dbReference type="NCBI Taxonomy" id="2825174"/>
    <lineage>
        <taxon>Viruses</taxon>
        <taxon>Duplodnaviria</taxon>
        <taxon>Heunggongvirae</taxon>
        <taxon>Uroviricota</taxon>
        <taxon>Caudoviricetes</taxon>
    </lineage>
</organism>
<accession>A0A8S5U8M7</accession>